<evidence type="ECO:0000313" key="10">
    <source>
        <dbReference type="EMBL" id="SCU75696.1"/>
    </source>
</evidence>
<accession>A0A1K0JKH2</accession>
<dbReference type="PANTHER" id="PTHR30204">
    <property type="entry name" value="REDOX-CYCLING DRUG-SENSING TRANSCRIPTIONAL ACTIVATOR SOXR"/>
    <property type="match status" value="1"/>
</dbReference>
<dbReference type="InterPro" id="IPR011794">
    <property type="entry name" value="MerR"/>
</dbReference>
<dbReference type="Pfam" id="PF09278">
    <property type="entry name" value="MerR-DNA-bind"/>
    <property type="match status" value="1"/>
</dbReference>
<keyword evidence="6" id="KW-0804">Transcription</keyword>
<feature type="coiled-coil region" evidence="8">
    <location>
        <begin position="83"/>
        <end position="113"/>
    </location>
</feature>
<dbReference type="CDD" id="cd04783">
    <property type="entry name" value="HTH_MerR1"/>
    <property type="match status" value="1"/>
</dbReference>
<reference evidence="10" key="1">
    <citation type="submission" date="2016-09" db="EMBL/GenBank/DDBJ databases">
        <authorList>
            <person name="Capua I."/>
            <person name="De Benedictis P."/>
            <person name="Joannis T."/>
            <person name="Lombin L.H."/>
            <person name="Cattoli G."/>
        </authorList>
    </citation>
    <scope>NUCLEOTIDE SEQUENCE</scope>
    <source>
        <strain evidence="10">B9</strain>
    </source>
</reference>
<evidence type="ECO:0000259" key="9">
    <source>
        <dbReference type="PROSITE" id="PS50937"/>
    </source>
</evidence>
<dbReference type="PANTHER" id="PTHR30204:SF92">
    <property type="entry name" value="HTH-TYPE TRANSCRIPTIONAL REGULATOR ZNTR"/>
    <property type="match status" value="1"/>
</dbReference>
<dbReference type="EMBL" id="FMSH01000165">
    <property type="protein sequence ID" value="SCU75696.1"/>
    <property type="molecule type" value="Genomic_DNA"/>
</dbReference>
<evidence type="ECO:0000256" key="4">
    <source>
        <dbReference type="ARBA" id="ARBA00023015"/>
    </source>
</evidence>
<dbReference type="GO" id="GO:0046689">
    <property type="term" value="P:response to mercury ion"/>
    <property type="evidence" value="ECO:0007669"/>
    <property type="project" value="UniProtKB-KW"/>
</dbReference>
<dbReference type="Gene3D" id="1.10.1660.10">
    <property type="match status" value="1"/>
</dbReference>
<dbReference type="GO" id="GO:0003677">
    <property type="term" value="F:DNA binding"/>
    <property type="evidence" value="ECO:0007669"/>
    <property type="project" value="UniProtKB-KW"/>
</dbReference>
<evidence type="ECO:0000256" key="1">
    <source>
        <dbReference type="ARBA" id="ARBA00017146"/>
    </source>
</evidence>
<gene>
    <name evidence="10" type="primary">merR</name>
    <name evidence="10" type="ORF">CNECB9_2470012</name>
</gene>
<keyword evidence="8" id="KW-0175">Coiled coil</keyword>
<keyword evidence="2" id="KW-0475">Mercuric resistance</keyword>
<dbReference type="Pfam" id="PF00376">
    <property type="entry name" value="MerR"/>
    <property type="match status" value="1"/>
</dbReference>
<dbReference type="InterPro" id="IPR000551">
    <property type="entry name" value="MerR-type_HTH_dom"/>
</dbReference>
<evidence type="ECO:0000256" key="5">
    <source>
        <dbReference type="ARBA" id="ARBA00023125"/>
    </source>
</evidence>
<evidence type="ECO:0000256" key="2">
    <source>
        <dbReference type="ARBA" id="ARBA00022466"/>
    </source>
</evidence>
<dbReference type="SMART" id="SM00422">
    <property type="entry name" value="HTH_MERR"/>
    <property type="match status" value="1"/>
</dbReference>
<dbReference type="GO" id="GO:0003700">
    <property type="term" value="F:DNA-binding transcription factor activity"/>
    <property type="evidence" value="ECO:0007669"/>
    <property type="project" value="InterPro"/>
</dbReference>
<dbReference type="PROSITE" id="PS50937">
    <property type="entry name" value="HTH_MERR_2"/>
    <property type="match status" value="1"/>
</dbReference>
<name>A0A1K0JKH2_CUPNE</name>
<dbReference type="PRINTS" id="PR00040">
    <property type="entry name" value="HTHMERR"/>
</dbReference>
<evidence type="ECO:0000256" key="3">
    <source>
        <dbReference type="ARBA" id="ARBA00022914"/>
    </source>
</evidence>
<organism evidence="10">
    <name type="scientific">Cupriavidus necator</name>
    <name type="common">Alcaligenes eutrophus</name>
    <name type="synonym">Ralstonia eutropha</name>
    <dbReference type="NCBI Taxonomy" id="106590"/>
    <lineage>
        <taxon>Bacteria</taxon>
        <taxon>Pseudomonadati</taxon>
        <taxon>Pseudomonadota</taxon>
        <taxon>Betaproteobacteria</taxon>
        <taxon>Burkholderiales</taxon>
        <taxon>Burkholderiaceae</taxon>
        <taxon>Cupriavidus</taxon>
    </lineage>
</organism>
<dbReference type="AlphaFoldDB" id="A0A1K0JKH2"/>
<sequence length="152" mass="16823">MDHTLTIGKLAKAAGVGVETVRYYHRCGLLPVPERAYGAIRQYSQQSLQRLHFIRQAQSLGFTLDEVRVLLRQNDGSTCSTARALAEQKLSLVEERLKDLRRLRAELKNLIGQCHANGNEASCPLIDTLLVAAVDPVPTCTSKNRGRMPRAG</sequence>
<dbReference type="InterPro" id="IPR009061">
    <property type="entry name" value="DNA-bd_dom_put_sf"/>
</dbReference>
<dbReference type="SUPFAM" id="SSF46955">
    <property type="entry name" value="Putative DNA-binding domain"/>
    <property type="match status" value="1"/>
</dbReference>
<keyword evidence="5" id="KW-0238">DNA-binding</keyword>
<dbReference type="InterPro" id="IPR047057">
    <property type="entry name" value="MerR_fam"/>
</dbReference>
<keyword evidence="3" id="KW-0476">Mercury</keyword>
<evidence type="ECO:0000256" key="8">
    <source>
        <dbReference type="SAM" id="Coils"/>
    </source>
</evidence>
<keyword evidence="4" id="KW-0805">Transcription regulation</keyword>
<proteinExistence type="predicted"/>
<evidence type="ECO:0000256" key="7">
    <source>
        <dbReference type="ARBA" id="ARBA00024874"/>
    </source>
</evidence>
<comment type="function">
    <text evidence="7">Mediates the mercuric-dependent induction of mercury resistance operon. In the absence of mercury MerR represses transcription by binding tightly to the mer operator region; when mercury is present the dimeric complex binds a single ion and becomes a potent transcriptional activator, while remaining bound to the mer site.</text>
</comment>
<dbReference type="InterPro" id="IPR015358">
    <property type="entry name" value="Tscrpt_reg_MerR_DNA-bd"/>
</dbReference>
<protein>
    <recommendedName>
        <fullName evidence="1">Mercuric resistance operon regulatory protein</fullName>
    </recommendedName>
</protein>
<dbReference type="GO" id="GO:0045340">
    <property type="term" value="F:mercury ion binding"/>
    <property type="evidence" value="ECO:0007669"/>
    <property type="project" value="InterPro"/>
</dbReference>
<feature type="domain" description="HTH merR-type" evidence="9">
    <location>
        <begin position="4"/>
        <end position="73"/>
    </location>
</feature>
<evidence type="ECO:0000256" key="6">
    <source>
        <dbReference type="ARBA" id="ARBA00023163"/>
    </source>
</evidence>
<dbReference type="RefSeq" id="WP_340524437.1">
    <property type="nucleotide sequence ID" value="NZ_FMSH01000165.1"/>
</dbReference>